<feature type="signal peptide" evidence="1">
    <location>
        <begin position="1"/>
        <end position="19"/>
    </location>
</feature>
<protein>
    <submittedName>
        <fullName evidence="2">WG containing repeat-containing protein</fullName>
    </submittedName>
</protein>
<accession>A0A1T5IM77</accession>
<sequence>MKAASCTLWFLLIAFFSAANNFSVFTENGKAGLKDSQGKVVIPAQYDALGWSHGNFSVVENATGYKLNGRWGLISTNNRRITKNDYDELIPGNGSLFIAKKNSSYSLRVLTGCVSLSGREVIPFEYDGIRVYPLRAVVFTKIGNQYKYGLIDFDNRTIIPQQYQNIYPIGNLRFAVENFENKLALFTDGGKQVLGFTIDKISPFTKNHAVIYQGTQQGVIDLDGNLSVPLKYQSIAILDDGKVKVREPHVWEFLDGKNKLLQKHLADSIAPVDKDLLKITKGELVELTDQQLKPIASTAFSSIGNFIRDKAIVTLNRKSGVINRQGKLLVQPAYDTVLLDGKFILANQRQGFKNNWALLDSMGTRLTTKVYEDLKPLHEQYFAVRSKGSAGAIDAKGKEIISCVYDSLLQIKYDLAVVKFHGQQGIINMKEEWIVSPRSSRLTVITPDKFVEASPQRKSLRSITGNTIYFTENRIEVFPDYILEYLPSGTIWKIGLDGRIVDRQIYPDDIEKIYEESEGFRAIRKNGKYGFIDSQGRLRIANRYEGVAKYSEGLAPAMIRGRWGYINRQDQIAIQPVYDEVTSFKDGIALVRQQQAWGIIDKTGKVLLPIRYQHVELLPTKNFLIQANGLQGLAESTGRILIQPKYRTLQDAGKGFAIVERDGKYGVITVQGISTIPLMYDYIQYDSFNDFFIAQKKSLWTDFKN</sequence>
<evidence type="ECO:0000313" key="3">
    <source>
        <dbReference type="Proteomes" id="UP000190961"/>
    </source>
</evidence>
<dbReference type="SUPFAM" id="SSF69360">
    <property type="entry name" value="Cell wall binding repeat"/>
    <property type="match status" value="1"/>
</dbReference>
<dbReference type="OrthoDB" id="2485468at2"/>
<evidence type="ECO:0000256" key="1">
    <source>
        <dbReference type="SAM" id="SignalP"/>
    </source>
</evidence>
<reference evidence="2 3" key="1">
    <citation type="submission" date="2017-02" db="EMBL/GenBank/DDBJ databases">
        <authorList>
            <person name="Peterson S.W."/>
        </authorList>
    </citation>
    <scope>NUCLEOTIDE SEQUENCE [LARGE SCALE GENOMIC DNA]</scope>
    <source>
        <strain evidence="2 3">DSM 25262</strain>
    </source>
</reference>
<dbReference type="Proteomes" id="UP000190961">
    <property type="component" value="Unassembled WGS sequence"/>
</dbReference>
<dbReference type="Pfam" id="PF14903">
    <property type="entry name" value="WG_beta_rep"/>
    <property type="match status" value="7"/>
</dbReference>
<evidence type="ECO:0000313" key="2">
    <source>
        <dbReference type="EMBL" id="SKC40108.1"/>
    </source>
</evidence>
<gene>
    <name evidence="2" type="ORF">SAMN05660236_0160</name>
</gene>
<dbReference type="PANTHER" id="PTHR37841:SF1">
    <property type="entry name" value="DUF3298 DOMAIN-CONTAINING PROTEIN"/>
    <property type="match status" value="1"/>
</dbReference>
<organism evidence="2 3">
    <name type="scientific">Ohtaekwangia koreensis</name>
    <dbReference type="NCBI Taxonomy" id="688867"/>
    <lineage>
        <taxon>Bacteria</taxon>
        <taxon>Pseudomonadati</taxon>
        <taxon>Bacteroidota</taxon>
        <taxon>Cytophagia</taxon>
        <taxon>Cytophagales</taxon>
        <taxon>Fulvivirgaceae</taxon>
        <taxon>Ohtaekwangia</taxon>
    </lineage>
</organism>
<feature type="chain" id="PRO_5013364117" evidence="1">
    <location>
        <begin position="20"/>
        <end position="705"/>
    </location>
</feature>
<proteinExistence type="predicted"/>
<keyword evidence="1" id="KW-0732">Signal</keyword>
<keyword evidence="3" id="KW-1185">Reference proteome</keyword>
<dbReference type="RefSeq" id="WP_079684812.1">
    <property type="nucleotide sequence ID" value="NZ_FUZU01000001.1"/>
</dbReference>
<dbReference type="PANTHER" id="PTHR37841">
    <property type="entry name" value="GLR2918 PROTEIN"/>
    <property type="match status" value="1"/>
</dbReference>
<dbReference type="InterPro" id="IPR032774">
    <property type="entry name" value="WG_beta_rep"/>
</dbReference>
<dbReference type="EMBL" id="FUZU01000001">
    <property type="protein sequence ID" value="SKC40108.1"/>
    <property type="molecule type" value="Genomic_DNA"/>
</dbReference>
<dbReference type="STRING" id="688867.SAMN05660236_0160"/>
<dbReference type="AlphaFoldDB" id="A0A1T5IM77"/>
<name>A0A1T5IM77_9BACT</name>